<gene>
    <name evidence="2" type="ORF">NGB36_04010</name>
</gene>
<evidence type="ECO:0000313" key="2">
    <source>
        <dbReference type="EMBL" id="MCQ4079777.1"/>
    </source>
</evidence>
<name>A0ABT1PTA2_9ACTN</name>
<organism evidence="2 3">
    <name type="scientific">Streptomyces humicola</name>
    <dbReference type="NCBI Taxonomy" id="2953240"/>
    <lineage>
        <taxon>Bacteria</taxon>
        <taxon>Bacillati</taxon>
        <taxon>Actinomycetota</taxon>
        <taxon>Actinomycetes</taxon>
        <taxon>Kitasatosporales</taxon>
        <taxon>Streptomycetaceae</taxon>
        <taxon>Streptomyces</taxon>
    </lineage>
</organism>
<evidence type="ECO:0000313" key="3">
    <source>
        <dbReference type="Proteomes" id="UP001057702"/>
    </source>
</evidence>
<proteinExistence type="predicted"/>
<dbReference type="Proteomes" id="UP001057702">
    <property type="component" value="Unassembled WGS sequence"/>
</dbReference>
<dbReference type="InterPro" id="IPR029476">
    <property type="entry name" value="DNase_NucA_NucB"/>
</dbReference>
<comment type="caution">
    <text evidence="2">The sequence shown here is derived from an EMBL/GenBank/DDBJ whole genome shotgun (WGS) entry which is preliminary data.</text>
</comment>
<reference evidence="2" key="1">
    <citation type="submission" date="2022-06" db="EMBL/GenBank/DDBJ databases">
        <title>Draft genome sequence of Streptomyces sp. RB6PN25 isolated from peat swamp forest in Thailand.</title>
        <authorList>
            <person name="Duangmal K."/>
            <person name="Klaysubun C."/>
        </authorList>
    </citation>
    <scope>NUCLEOTIDE SEQUENCE</scope>
    <source>
        <strain evidence="2">RB6PN25</strain>
    </source>
</reference>
<sequence length="285" mass="30908">MEVDLIVIEDGVSEQVGQANFTAEHIMTLNTTSLTWSEQVTLSPAQLSGAAETSPITLTLLTFTKQNTVTKATGQLAGAFTLSGSSPETGTIDYSSRVNKMQDVTDATHYIYEGEAAGFTTPITLGYDGPTWRCDDMFWNKAQTKRNKVPGCVLPQQAATDTSMLIPSAMYSLPGIKENIQTVQENGVHVGRPFSGEPLHRTTEAQKDKNRGAVCDGLKPPTPGLSCDEYPFASTAEGGTFFAPPNRGIAWVPIAEQRKQGGILKSFYSQNRILPGDPFYFNVWA</sequence>
<feature type="domain" description="Deoxyribonuclease NucA/NucB" evidence="1">
    <location>
        <begin position="216"/>
        <end position="281"/>
    </location>
</feature>
<accession>A0ABT1PTA2</accession>
<evidence type="ECO:0000259" key="1">
    <source>
        <dbReference type="Pfam" id="PF14040"/>
    </source>
</evidence>
<keyword evidence="3" id="KW-1185">Reference proteome</keyword>
<dbReference type="Pfam" id="PF14040">
    <property type="entry name" value="DNase_NucA_NucB"/>
    <property type="match status" value="1"/>
</dbReference>
<dbReference type="RefSeq" id="WP_255918642.1">
    <property type="nucleotide sequence ID" value="NZ_JANFNG010000002.1"/>
</dbReference>
<protein>
    <submittedName>
        <fullName evidence="2">NucA/NucB deoxyribonuclease domain-containing protein</fullName>
    </submittedName>
</protein>
<dbReference type="EMBL" id="JANFNG010000002">
    <property type="protein sequence ID" value="MCQ4079777.1"/>
    <property type="molecule type" value="Genomic_DNA"/>
</dbReference>